<feature type="active site" description="Proton donor" evidence="8">
    <location>
        <position position="142"/>
    </location>
</feature>
<sequence length="264" mass="30286">MLNNTPLRAVCTACITFMFVSLDSNATAFKDQLVNLDPARWQVADGWQNGYPFYSRWESDAISFGSRGMTIELAPDGQLNEAGQRTYFSGELRSHDYYSYGCYEVEMKPIKAPGVVTSFFLFAGPYDKPVGGSGKHNEIDIEFLGSNTNMVQLNFWTDDDEYANTHETLIFLDFDASQQFHRYGIYWGKDFLEWFVDGKSVLKVRNNRFDPIPNAEHSKLRVMANVWAVDHGVANWAGRFNIDNPNRYSARYRNFSFTPESRCL</sequence>
<keyword evidence="4" id="KW-0326">Glycosidase</keyword>
<dbReference type="SUPFAM" id="SSF49899">
    <property type="entry name" value="Concanavalin A-like lectins/glucanases"/>
    <property type="match status" value="1"/>
</dbReference>
<evidence type="ECO:0000313" key="12">
    <source>
        <dbReference type="Proteomes" id="UP000186313"/>
    </source>
</evidence>
<dbReference type="Pfam" id="PF00722">
    <property type="entry name" value="Glyco_hydro_16"/>
    <property type="match status" value="1"/>
</dbReference>
<evidence type="ECO:0000256" key="1">
    <source>
        <dbReference type="ARBA" id="ARBA00006865"/>
    </source>
</evidence>
<comment type="similarity">
    <text evidence="1">Belongs to the glycosyl hydrolase 16 family.</text>
</comment>
<evidence type="ECO:0000256" key="9">
    <source>
        <dbReference type="SAM" id="SignalP"/>
    </source>
</evidence>
<accession>A0A1Q9HRN4</accession>
<dbReference type="Proteomes" id="UP000186313">
    <property type="component" value="Unassembled WGS sequence"/>
</dbReference>
<evidence type="ECO:0000256" key="2">
    <source>
        <dbReference type="ARBA" id="ARBA00014569"/>
    </source>
</evidence>
<evidence type="ECO:0000259" key="10">
    <source>
        <dbReference type="PROSITE" id="PS51762"/>
    </source>
</evidence>
<dbReference type="AlphaFoldDB" id="A0A1Q9HRN4"/>
<evidence type="ECO:0000256" key="3">
    <source>
        <dbReference type="ARBA" id="ARBA00022801"/>
    </source>
</evidence>
<feature type="chain" id="PRO_5012118884" description="Beta-glucanase" evidence="9">
    <location>
        <begin position="27"/>
        <end position="264"/>
    </location>
</feature>
<dbReference type="InterPro" id="IPR000757">
    <property type="entry name" value="Beta-glucanase-like"/>
</dbReference>
<evidence type="ECO:0000313" key="11">
    <source>
        <dbReference type="EMBL" id="OLQ93513.1"/>
    </source>
</evidence>
<dbReference type="InterPro" id="IPR013320">
    <property type="entry name" value="ConA-like_dom_sf"/>
</dbReference>
<dbReference type="EMBL" id="MJMJ01000001">
    <property type="protein sequence ID" value="OLQ93513.1"/>
    <property type="molecule type" value="Genomic_DNA"/>
</dbReference>
<organism evidence="11 12">
    <name type="scientific">Vibrio panuliri</name>
    <dbReference type="NCBI Taxonomy" id="1381081"/>
    <lineage>
        <taxon>Bacteria</taxon>
        <taxon>Pseudomonadati</taxon>
        <taxon>Pseudomonadota</taxon>
        <taxon>Gammaproteobacteria</taxon>
        <taxon>Vibrionales</taxon>
        <taxon>Vibrionaceae</taxon>
        <taxon>Vibrio</taxon>
    </lineage>
</organism>
<dbReference type="InterPro" id="IPR044791">
    <property type="entry name" value="Beta-glucanase/XTH"/>
</dbReference>
<reference evidence="11 12" key="1">
    <citation type="submission" date="2016-09" db="EMBL/GenBank/DDBJ databases">
        <title>Genomic Taxonomy of the Vibrionaceae.</title>
        <authorList>
            <person name="Gonzalez-Castillo A."/>
            <person name="Gomez-Gil B."/>
            <person name="Enciso-Ibarra K."/>
        </authorList>
    </citation>
    <scope>NUCLEOTIDE SEQUENCE [LARGE SCALE GENOMIC DNA]</scope>
    <source>
        <strain evidence="11 12">CAIM 703</strain>
    </source>
</reference>
<proteinExistence type="inferred from homology"/>
<dbReference type="OrthoDB" id="9809583at2"/>
<feature type="signal peptide" evidence="9">
    <location>
        <begin position="1"/>
        <end position="26"/>
    </location>
</feature>
<dbReference type="InterPro" id="IPR008264">
    <property type="entry name" value="Beta_glucanase"/>
</dbReference>
<dbReference type="PRINTS" id="PR00737">
    <property type="entry name" value="GLHYDRLASE16"/>
</dbReference>
<evidence type="ECO:0000256" key="5">
    <source>
        <dbReference type="ARBA" id="ARBA00029722"/>
    </source>
</evidence>
<dbReference type="GO" id="GO:0004553">
    <property type="term" value="F:hydrolase activity, hydrolyzing O-glycosyl compounds"/>
    <property type="evidence" value="ECO:0007669"/>
    <property type="project" value="InterPro"/>
</dbReference>
<comment type="caution">
    <text evidence="11">The sequence shown here is derived from an EMBL/GenBank/DDBJ whole genome shotgun (WGS) entry which is preliminary data.</text>
</comment>
<dbReference type="GO" id="GO:0005975">
    <property type="term" value="P:carbohydrate metabolic process"/>
    <property type="evidence" value="ECO:0007669"/>
    <property type="project" value="InterPro"/>
</dbReference>
<evidence type="ECO:0000256" key="6">
    <source>
        <dbReference type="ARBA" id="ARBA00029771"/>
    </source>
</evidence>
<feature type="active site" description="Proton donor" evidence="8">
    <location>
        <position position="138"/>
    </location>
</feature>
<feature type="domain" description="GH16" evidence="10">
    <location>
        <begin position="30"/>
        <end position="261"/>
    </location>
</feature>
<protein>
    <recommendedName>
        <fullName evidence="2">Beta-glucanase</fullName>
    </recommendedName>
    <alternativeName>
        <fullName evidence="7">1,3-1,4-beta-D-glucan 4-glucanohydrolase</fullName>
    </alternativeName>
    <alternativeName>
        <fullName evidence="6">Endo-beta-1,3-1,4 glucanase</fullName>
    </alternativeName>
    <alternativeName>
        <fullName evidence="5">Lichenase</fullName>
    </alternativeName>
</protein>
<evidence type="ECO:0000256" key="7">
    <source>
        <dbReference type="ARBA" id="ARBA00031665"/>
    </source>
</evidence>
<keyword evidence="9" id="KW-0732">Signal</keyword>
<evidence type="ECO:0000256" key="8">
    <source>
        <dbReference type="PIRSR" id="PIRSR608264-1"/>
    </source>
</evidence>
<dbReference type="STRING" id="1381081.BIY22_03200"/>
<keyword evidence="3" id="KW-0378">Hydrolase</keyword>
<evidence type="ECO:0000256" key="4">
    <source>
        <dbReference type="ARBA" id="ARBA00023295"/>
    </source>
</evidence>
<dbReference type="PANTHER" id="PTHR31062">
    <property type="entry name" value="XYLOGLUCAN ENDOTRANSGLUCOSYLASE/HYDROLASE PROTEIN 8-RELATED"/>
    <property type="match status" value="1"/>
</dbReference>
<name>A0A1Q9HRN4_9VIBR</name>
<dbReference type="RefSeq" id="WP_075706151.1">
    <property type="nucleotide sequence ID" value="NZ_MJMJ01000001.1"/>
</dbReference>
<dbReference type="PROSITE" id="PS51762">
    <property type="entry name" value="GH16_2"/>
    <property type="match status" value="1"/>
</dbReference>
<gene>
    <name evidence="11" type="ORF">BIY22_03200</name>
</gene>
<dbReference type="Gene3D" id="2.60.120.200">
    <property type="match status" value="1"/>
</dbReference>